<name>A0A563VX65_9CYAN</name>
<feature type="transmembrane region" description="Helical" evidence="1">
    <location>
        <begin position="25"/>
        <end position="49"/>
    </location>
</feature>
<proteinExistence type="predicted"/>
<dbReference type="AlphaFoldDB" id="A0A563VX65"/>
<accession>A0A563VX65</accession>
<keyword evidence="1" id="KW-0812">Transmembrane</keyword>
<keyword evidence="3" id="KW-1185">Reference proteome</keyword>
<evidence type="ECO:0000256" key="1">
    <source>
        <dbReference type="SAM" id="Phobius"/>
    </source>
</evidence>
<dbReference type="EMBL" id="CAACVJ010000326">
    <property type="protein sequence ID" value="VEP15977.1"/>
    <property type="molecule type" value="Genomic_DNA"/>
</dbReference>
<keyword evidence="1" id="KW-1133">Transmembrane helix</keyword>
<evidence type="ECO:0000313" key="2">
    <source>
        <dbReference type="EMBL" id="VEP15977.1"/>
    </source>
</evidence>
<protein>
    <submittedName>
        <fullName evidence="2">Uncharacterized protein</fullName>
    </submittedName>
</protein>
<gene>
    <name evidence="2" type="ORF">H1P_3920005</name>
</gene>
<reference evidence="2 3" key="1">
    <citation type="submission" date="2019-01" db="EMBL/GenBank/DDBJ databases">
        <authorList>
            <person name="Brito A."/>
        </authorList>
    </citation>
    <scope>NUCLEOTIDE SEQUENCE [LARGE SCALE GENOMIC DNA]</scope>
    <source>
        <strain evidence="2">1</strain>
    </source>
</reference>
<keyword evidence="1" id="KW-0472">Membrane</keyword>
<organism evidence="2 3">
    <name type="scientific">Hyella patelloides LEGE 07179</name>
    <dbReference type="NCBI Taxonomy" id="945734"/>
    <lineage>
        <taxon>Bacteria</taxon>
        <taxon>Bacillati</taxon>
        <taxon>Cyanobacteriota</taxon>
        <taxon>Cyanophyceae</taxon>
        <taxon>Pleurocapsales</taxon>
        <taxon>Hyellaceae</taxon>
        <taxon>Hyella</taxon>
    </lineage>
</organism>
<dbReference type="Proteomes" id="UP000320055">
    <property type="component" value="Unassembled WGS sequence"/>
</dbReference>
<sequence>MIKLRSLFTFLSNGERTSDNSSNSVLALMTSYFVTIYIYCFSFSIAIAFTNDSCSLSDRFFDFLTLPTTIRQQLNNAISENIKYKQ</sequence>
<evidence type="ECO:0000313" key="3">
    <source>
        <dbReference type="Proteomes" id="UP000320055"/>
    </source>
</evidence>